<evidence type="ECO:0000313" key="2">
    <source>
        <dbReference type="EMBL" id="OAX34891.1"/>
    </source>
</evidence>
<reference evidence="2 3" key="1">
    <citation type="submission" date="2016-06" db="EMBL/GenBank/DDBJ databases">
        <title>Comparative genomics of the ectomycorrhizal sister species Rhizopogon vinicolor and Rhizopogon vesiculosus (Basidiomycota: Boletales) reveals a divergence of the mating type B locus.</title>
        <authorList>
            <consortium name="DOE Joint Genome Institute"/>
            <person name="Mujic A.B."/>
            <person name="Kuo A."/>
            <person name="Tritt A."/>
            <person name="Lipzen A."/>
            <person name="Chen C."/>
            <person name="Johnson J."/>
            <person name="Sharma A."/>
            <person name="Barry K."/>
            <person name="Grigoriev I.V."/>
            <person name="Spatafora J.W."/>
        </authorList>
    </citation>
    <scope>NUCLEOTIDE SEQUENCE [LARGE SCALE GENOMIC DNA]</scope>
    <source>
        <strain evidence="2 3">AM-OR11-026</strain>
    </source>
</reference>
<dbReference type="EMBL" id="KV448556">
    <property type="protein sequence ID" value="OAX34891.1"/>
    <property type="molecule type" value="Genomic_DNA"/>
</dbReference>
<protein>
    <recommendedName>
        <fullName evidence="4">Secreted protein</fullName>
    </recommendedName>
</protein>
<organism evidence="2 3">
    <name type="scientific">Rhizopogon vinicolor AM-OR11-026</name>
    <dbReference type="NCBI Taxonomy" id="1314800"/>
    <lineage>
        <taxon>Eukaryota</taxon>
        <taxon>Fungi</taxon>
        <taxon>Dikarya</taxon>
        <taxon>Basidiomycota</taxon>
        <taxon>Agaricomycotina</taxon>
        <taxon>Agaricomycetes</taxon>
        <taxon>Agaricomycetidae</taxon>
        <taxon>Boletales</taxon>
        <taxon>Suillineae</taxon>
        <taxon>Rhizopogonaceae</taxon>
        <taxon>Rhizopogon</taxon>
    </lineage>
</organism>
<evidence type="ECO:0008006" key="4">
    <source>
        <dbReference type="Google" id="ProtNLM"/>
    </source>
</evidence>
<feature type="signal peptide" evidence="1">
    <location>
        <begin position="1"/>
        <end position="17"/>
    </location>
</feature>
<proteinExistence type="predicted"/>
<gene>
    <name evidence="2" type="ORF">K503DRAFT_412615</name>
</gene>
<evidence type="ECO:0000256" key="1">
    <source>
        <dbReference type="SAM" id="SignalP"/>
    </source>
</evidence>
<sequence>MTWLIVALISRYWGAFARRPSIASVARVVVRKGRSNHGGSCSGCETPPSNPSHTSLASRFCVDATFVSGTDAPVAGADDGKGIPDDEGILAVVPSGRETGACGSGTDHGLGCARSIEG</sequence>
<evidence type="ECO:0000313" key="3">
    <source>
        <dbReference type="Proteomes" id="UP000092154"/>
    </source>
</evidence>
<keyword evidence="1" id="KW-0732">Signal</keyword>
<name>A0A1B7MQP1_9AGAM</name>
<dbReference type="InParanoid" id="A0A1B7MQP1"/>
<dbReference type="Proteomes" id="UP000092154">
    <property type="component" value="Unassembled WGS sequence"/>
</dbReference>
<accession>A0A1B7MQP1</accession>
<feature type="chain" id="PRO_5008597461" description="Secreted protein" evidence="1">
    <location>
        <begin position="18"/>
        <end position="118"/>
    </location>
</feature>
<keyword evidence="3" id="KW-1185">Reference proteome</keyword>
<dbReference type="AlphaFoldDB" id="A0A1B7MQP1"/>